<dbReference type="OrthoDB" id="1670392at2759"/>
<dbReference type="PANTHER" id="PTHR33232">
    <property type="entry name" value="PROTEIN SIEVE ELEMENT OCCLUSION B-LIKE"/>
    <property type="match status" value="1"/>
</dbReference>
<evidence type="ECO:0000313" key="4">
    <source>
        <dbReference type="Proteomes" id="UP001141806"/>
    </source>
</evidence>
<protein>
    <submittedName>
        <fullName evidence="3">Uncharacterized protein</fullName>
    </submittedName>
</protein>
<dbReference type="Proteomes" id="UP001141806">
    <property type="component" value="Unassembled WGS sequence"/>
</dbReference>
<reference evidence="3" key="1">
    <citation type="journal article" date="2023" name="Plant J.">
        <title>The genome of the king protea, Protea cynaroides.</title>
        <authorList>
            <person name="Chang J."/>
            <person name="Duong T.A."/>
            <person name="Schoeman C."/>
            <person name="Ma X."/>
            <person name="Roodt D."/>
            <person name="Barker N."/>
            <person name="Li Z."/>
            <person name="Van de Peer Y."/>
            <person name="Mizrachi E."/>
        </authorList>
    </citation>
    <scope>NUCLEOTIDE SEQUENCE</scope>
    <source>
        <tissue evidence="3">Young leaves</tissue>
    </source>
</reference>
<name>A0A9Q0K695_9MAGN</name>
<accession>A0A9Q0K695</accession>
<feature type="domain" description="Sieve element occlusion N-terminal" evidence="1">
    <location>
        <begin position="43"/>
        <end position="205"/>
    </location>
</feature>
<dbReference type="Pfam" id="PF14576">
    <property type="entry name" value="SEO_N"/>
    <property type="match status" value="1"/>
</dbReference>
<evidence type="ECO:0000259" key="1">
    <source>
        <dbReference type="Pfam" id="PF14576"/>
    </source>
</evidence>
<evidence type="ECO:0000259" key="2">
    <source>
        <dbReference type="Pfam" id="PF14577"/>
    </source>
</evidence>
<comment type="caution">
    <text evidence="3">The sequence shown here is derived from an EMBL/GenBank/DDBJ whole genome shotgun (WGS) entry which is preliminary data.</text>
</comment>
<sequence length="632" mass="73570">MAKFPTPDVKYTSDEQEIIEKLEAKYVKNGAPSPLENADDELIKDDIRYIINKLSWKITCNSACEMDVDKTVHELLDFLSEFSWDAVVVLILAVFAMNHGELLLLRQSTGDNPIAKFLQKLKNPPSSLGSKEDLKLYVEEPLKNLVDQMLGVAEQLVLFKEQASTQKIELSSSVRKVFCIVAYRILQSVVKCISSTMEFVKSGDKYQDFPCKIQRIIRSCRFTAFGDYFKNSKFELEYNGILWTFEKANDVAILLLNIFSAKGNLIRQFDGINKPKNVNLENFQGNTVGFFITEFNVKEEDISVLKDTYNQVKKKGFEVLWIPVVDQSIEWKDELLDDREKVARKMPWWSLTSPLTGNNPVWWYIKQDWQFQRTSMLVVLDKYAKVIHTNALPMVNYWREEAYPFSIETEAKLWKEKSPTITKIIQKIKPLPEFKQGEIICIYGSRDMNWMHEFLCFINHLDVKDVEVKTTTVYVGANRRKQKLQKFETENSIFWSEDMMFRFWRDLENVAASKMIQSRENLEDAIKNEFATILSYDYKEEGWALMFNESSKFIFSGKQLKYCWKNKKDWTEKVNKGEDVMNAMTDYLQPLKLGREHCIHLPGPTTSNNLVVACPGCGRTMEKSFVYKCCVK</sequence>
<dbReference type="AlphaFoldDB" id="A0A9Q0K695"/>
<dbReference type="InterPro" id="IPR027944">
    <property type="entry name" value="SEO_C"/>
</dbReference>
<dbReference type="PANTHER" id="PTHR33232:SF20">
    <property type="entry name" value="PROTEIN SIEVE ELEMENT OCCLUSION B-LIKE"/>
    <property type="match status" value="1"/>
</dbReference>
<proteinExistence type="predicted"/>
<dbReference type="InterPro" id="IPR027942">
    <property type="entry name" value="SEO_N"/>
</dbReference>
<dbReference type="GO" id="GO:0010088">
    <property type="term" value="P:phloem development"/>
    <property type="evidence" value="ECO:0007669"/>
    <property type="project" value="InterPro"/>
</dbReference>
<dbReference type="EMBL" id="JAMYWD010000008">
    <property type="protein sequence ID" value="KAJ4963680.1"/>
    <property type="molecule type" value="Genomic_DNA"/>
</dbReference>
<dbReference type="Pfam" id="PF14577">
    <property type="entry name" value="SEO_C"/>
    <property type="match status" value="1"/>
</dbReference>
<keyword evidence="4" id="KW-1185">Reference proteome</keyword>
<feature type="domain" description="Sieve element occlusion C-terminal" evidence="2">
    <location>
        <begin position="410"/>
        <end position="630"/>
    </location>
</feature>
<dbReference type="InterPro" id="IPR039299">
    <property type="entry name" value="SEOA"/>
</dbReference>
<organism evidence="3 4">
    <name type="scientific">Protea cynaroides</name>
    <dbReference type="NCBI Taxonomy" id="273540"/>
    <lineage>
        <taxon>Eukaryota</taxon>
        <taxon>Viridiplantae</taxon>
        <taxon>Streptophyta</taxon>
        <taxon>Embryophyta</taxon>
        <taxon>Tracheophyta</taxon>
        <taxon>Spermatophyta</taxon>
        <taxon>Magnoliopsida</taxon>
        <taxon>Proteales</taxon>
        <taxon>Proteaceae</taxon>
        <taxon>Protea</taxon>
    </lineage>
</organism>
<evidence type="ECO:0000313" key="3">
    <source>
        <dbReference type="EMBL" id="KAJ4963680.1"/>
    </source>
</evidence>
<gene>
    <name evidence="3" type="ORF">NE237_023619</name>
</gene>